<dbReference type="OrthoDB" id="653949at2"/>
<organism evidence="3 4">
    <name type="scientific">Pedobacter cryotolerans</name>
    <dbReference type="NCBI Taxonomy" id="2571270"/>
    <lineage>
        <taxon>Bacteria</taxon>
        <taxon>Pseudomonadati</taxon>
        <taxon>Bacteroidota</taxon>
        <taxon>Sphingobacteriia</taxon>
        <taxon>Sphingobacteriales</taxon>
        <taxon>Sphingobacteriaceae</taxon>
        <taxon>Pedobacter</taxon>
    </lineage>
</organism>
<keyword evidence="1" id="KW-1133">Transmembrane helix</keyword>
<dbReference type="InterPro" id="IPR041268">
    <property type="entry name" value="HU-CCDC81_bac_2"/>
</dbReference>
<feature type="domain" description="SPOR" evidence="2">
    <location>
        <begin position="331"/>
        <end position="407"/>
    </location>
</feature>
<accession>A0A4U1C216</accession>
<keyword evidence="1" id="KW-0472">Membrane</keyword>
<evidence type="ECO:0000259" key="2">
    <source>
        <dbReference type="PROSITE" id="PS51724"/>
    </source>
</evidence>
<dbReference type="RefSeq" id="WP_136876956.1">
    <property type="nucleotide sequence ID" value="NZ_SWBO01000005.1"/>
</dbReference>
<keyword evidence="4" id="KW-1185">Reference proteome</keyword>
<comment type="caution">
    <text evidence="3">The sequence shown here is derived from an EMBL/GenBank/DDBJ whole genome shotgun (WGS) entry which is preliminary data.</text>
</comment>
<dbReference type="InterPro" id="IPR007730">
    <property type="entry name" value="SPOR-like_dom"/>
</dbReference>
<keyword evidence="1" id="KW-0812">Transmembrane</keyword>
<feature type="transmembrane region" description="Helical" evidence="1">
    <location>
        <begin position="248"/>
        <end position="269"/>
    </location>
</feature>
<dbReference type="PROSITE" id="PS51724">
    <property type="entry name" value="SPOR"/>
    <property type="match status" value="1"/>
</dbReference>
<dbReference type="Pfam" id="PF18174">
    <property type="entry name" value="HU-CCDC81_bac_1"/>
    <property type="match status" value="1"/>
</dbReference>
<gene>
    <name evidence="3" type="ORF">FA045_10095</name>
</gene>
<dbReference type="Pfam" id="PF18175">
    <property type="entry name" value="HU-CCDC81_bac_2"/>
    <property type="match status" value="1"/>
</dbReference>
<dbReference type="GO" id="GO:0042834">
    <property type="term" value="F:peptidoglycan binding"/>
    <property type="evidence" value="ECO:0007669"/>
    <property type="project" value="InterPro"/>
</dbReference>
<evidence type="ECO:0000313" key="3">
    <source>
        <dbReference type="EMBL" id="TKB99790.1"/>
    </source>
</evidence>
<dbReference type="Proteomes" id="UP000310477">
    <property type="component" value="Unassembled WGS sequence"/>
</dbReference>
<evidence type="ECO:0000313" key="4">
    <source>
        <dbReference type="Proteomes" id="UP000310477"/>
    </source>
</evidence>
<dbReference type="EMBL" id="SWBO01000005">
    <property type="protein sequence ID" value="TKB99790.1"/>
    <property type="molecule type" value="Genomic_DNA"/>
</dbReference>
<protein>
    <recommendedName>
        <fullName evidence="2">SPOR domain-containing protein</fullName>
    </recommendedName>
</protein>
<evidence type="ECO:0000256" key="1">
    <source>
        <dbReference type="SAM" id="Phobius"/>
    </source>
</evidence>
<sequence length="412" mass="46801">MDILLYLIELLKTRKTIGVAGLGTFYKQKSPGKYDTAQHAFVPPTYKLSFTTDLEEQEELANYISSERNITTESANYYIREFAERIQTDLTDKQEADLANLGKLKLSNGEINFTPTEGNDIGFDYYGLPKVTEIEIDNTFSHSSSNAEENILEEIVEENKLEEENPGQETEVEENVLLNDEQEVYEEISELKNNPTTYHHLNENPPVIETVEEETKPEQVENIEVKQKPVFVEQPEFEEEEPKKGLPFFMKFLIAFLIIVALGAIVYFINPNFFNNYFNKNFGDKQEQTITPVLADTVTNFTDTIAVDSLAQNNDLIKLSTDSITKPKIDSSAVTTYEVLVSAVATEKKANRIIANLAKEGVQAKKIKLSKTMINISAGTFLTEYEAKLYRDSLRVILKNQGIYIQPIKPKK</sequence>
<proteinExistence type="predicted"/>
<reference evidence="3 4" key="1">
    <citation type="submission" date="2019-04" db="EMBL/GenBank/DDBJ databases">
        <title>Pedobacter sp. AR-2-6 sp. nov., isolated from Arctic soil.</title>
        <authorList>
            <person name="Dahal R.H."/>
            <person name="Kim D.-U."/>
        </authorList>
    </citation>
    <scope>NUCLEOTIDE SEQUENCE [LARGE SCALE GENOMIC DNA]</scope>
    <source>
        <strain evidence="3 4">AR-2-6</strain>
    </source>
</reference>
<dbReference type="InterPro" id="IPR040495">
    <property type="entry name" value="HU-CCDC81_bac_1"/>
</dbReference>
<dbReference type="AlphaFoldDB" id="A0A4U1C216"/>
<name>A0A4U1C216_9SPHI</name>